<name>A0A1C9CH38_PALPL</name>
<dbReference type="EMBL" id="KX284726">
    <property type="protein sequence ID" value="AOM67694.1"/>
    <property type="molecule type" value="Genomic_DNA"/>
</dbReference>
<gene>
    <name evidence="1" type="primary">ycf65</name>
    <name evidence="1" type="ORF">Palma_062</name>
</gene>
<reference evidence="1" key="1">
    <citation type="journal article" date="2018" name="PLoS ONE">
        <title>Plastid genome analysis of three Nemaliophycidae red algal species suggests environmental adaptation for iron limited habitats.</title>
        <authorList>
            <person name="Cho C.H."/>
            <person name="Choi J.W."/>
            <person name="Lam D.W."/>
            <person name="Kim K.M."/>
            <person name="Yoon H.S."/>
        </authorList>
    </citation>
    <scope>NUCLEOTIDE SEQUENCE</scope>
</reference>
<geneLocation type="plastid" evidence="1"/>
<protein>
    <submittedName>
        <fullName evidence="1">Putative ribosomal protein 3</fullName>
    </submittedName>
</protein>
<dbReference type="AlphaFoldDB" id="A0A1C9CH38"/>
<organism evidence="1">
    <name type="scientific">Palmaria palmata</name>
    <name type="common">Dulse</name>
    <name type="synonym">Rhodymenia palmata</name>
    <dbReference type="NCBI Taxonomy" id="2822"/>
    <lineage>
        <taxon>Eukaryota</taxon>
        <taxon>Rhodophyta</taxon>
        <taxon>Florideophyceae</taxon>
        <taxon>Nemaliophycidae</taxon>
        <taxon>Palmariales</taxon>
        <taxon>Palmariaceae</taxon>
        <taxon>Palmaria</taxon>
    </lineage>
</organism>
<proteinExistence type="predicted"/>
<keyword evidence="1" id="KW-0934">Plastid</keyword>
<keyword evidence="1" id="KW-0687">Ribonucleoprotein</keyword>
<evidence type="ECO:0000313" key="1">
    <source>
        <dbReference type="EMBL" id="AOM67694.1"/>
    </source>
</evidence>
<dbReference type="GeneID" id="29070346"/>
<sequence>MESVNFINDLQDLELNHGVREESLLGWSSTCLDETLSYYVEHNSDEVREERKTFN</sequence>
<dbReference type="GO" id="GO:0005840">
    <property type="term" value="C:ribosome"/>
    <property type="evidence" value="ECO:0007669"/>
    <property type="project" value="UniProtKB-KW"/>
</dbReference>
<keyword evidence="1" id="KW-0689">Ribosomal protein</keyword>
<dbReference type="RefSeq" id="YP_009294254.1">
    <property type="nucleotide sequence ID" value="NC_031147.1"/>
</dbReference>
<accession>A0A1C9CH38</accession>